<dbReference type="VEuPathDB" id="AmoebaDB:NfTy_084730"/>
<feature type="compositionally biased region" description="Low complexity" evidence="1">
    <location>
        <begin position="728"/>
        <end position="738"/>
    </location>
</feature>
<feature type="domain" description="RGS" evidence="2">
    <location>
        <begin position="372"/>
        <end position="404"/>
    </location>
</feature>
<evidence type="ECO:0000313" key="3">
    <source>
        <dbReference type="EMBL" id="KAF0975327.1"/>
    </source>
</evidence>
<dbReference type="GeneID" id="68112876"/>
<feature type="region of interest" description="Disordered" evidence="1">
    <location>
        <begin position="427"/>
        <end position="450"/>
    </location>
</feature>
<dbReference type="EMBL" id="VFQX01000045">
    <property type="protein sequence ID" value="KAF0975327.1"/>
    <property type="molecule type" value="Genomic_DNA"/>
</dbReference>
<accession>A0A6A5BE30</accession>
<feature type="region of interest" description="Disordered" evidence="1">
    <location>
        <begin position="485"/>
        <end position="514"/>
    </location>
</feature>
<feature type="compositionally biased region" description="Basic and acidic residues" evidence="1">
    <location>
        <begin position="90"/>
        <end position="103"/>
    </location>
</feature>
<evidence type="ECO:0000256" key="1">
    <source>
        <dbReference type="SAM" id="MobiDB-lite"/>
    </source>
</evidence>
<comment type="caution">
    <text evidence="3">The sequence shown here is derived from an EMBL/GenBank/DDBJ whole genome shotgun (WGS) entry which is preliminary data.</text>
</comment>
<organism evidence="3 4">
    <name type="scientific">Naegleria fowleri</name>
    <name type="common">Brain eating amoeba</name>
    <dbReference type="NCBI Taxonomy" id="5763"/>
    <lineage>
        <taxon>Eukaryota</taxon>
        <taxon>Discoba</taxon>
        <taxon>Heterolobosea</taxon>
        <taxon>Tetramitia</taxon>
        <taxon>Eutetramitia</taxon>
        <taxon>Vahlkampfiidae</taxon>
        <taxon>Naegleria</taxon>
    </lineage>
</organism>
<proteinExistence type="predicted"/>
<reference evidence="3 4" key="1">
    <citation type="journal article" date="2019" name="Sci. Rep.">
        <title>Nanopore sequencing improves the draft genome of the human pathogenic amoeba Naegleria fowleri.</title>
        <authorList>
            <person name="Liechti N."/>
            <person name="Schurch N."/>
            <person name="Bruggmann R."/>
            <person name="Wittwer M."/>
        </authorList>
    </citation>
    <scope>NUCLEOTIDE SEQUENCE [LARGE SCALE GENOMIC DNA]</scope>
    <source>
        <strain evidence="3 4">ATCC 30894</strain>
    </source>
</reference>
<dbReference type="VEuPathDB" id="AmoebaDB:NF0130260"/>
<dbReference type="InterPro" id="IPR016137">
    <property type="entry name" value="RGS"/>
</dbReference>
<dbReference type="Proteomes" id="UP000444721">
    <property type="component" value="Unassembled WGS sequence"/>
</dbReference>
<evidence type="ECO:0000259" key="2">
    <source>
        <dbReference type="PROSITE" id="PS50132"/>
    </source>
</evidence>
<dbReference type="PROSITE" id="PS50132">
    <property type="entry name" value="RGS"/>
    <property type="match status" value="1"/>
</dbReference>
<feature type="compositionally biased region" description="Polar residues" evidence="1">
    <location>
        <begin position="71"/>
        <end position="89"/>
    </location>
</feature>
<feature type="compositionally biased region" description="Low complexity" evidence="1">
    <location>
        <begin position="117"/>
        <end position="172"/>
    </location>
</feature>
<feature type="compositionally biased region" description="Low complexity" evidence="1">
    <location>
        <begin position="1"/>
        <end position="61"/>
    </location>
</feature>
<dbReference type="SUPFAM" id="SSF48097">
    <property type="entry name" value="Regulator of G-protein signaling, RGS"/>
    <property type="match status" value="1"/>
</dbReference>
<feature type="region of interest" description="Disordered" evidence="1">
    <location>
        <begin position="725"/>
        <end position="745"/>
    </location>
</feature>
<name>A0A6A5BE30_NAEFO</name>
<feature type="region of interest" description="Disordered" evidence="1">
    <location>
        <begin position="1"/>
        <end position="200"/>
    </location>
</feature>
<feature type="region of interest" description="Disordered" evidence="1">
    <location>
        <begin position="262"/>
        <end position="293"/>
    </location>
</feature>
<dbReference type="RefSeq" id="XP_044560040.1">
    <property type="nucleotide sequence ID" value="XM_044709206.1"/>
</dbReference>
<dbReference type="OMA" id="NAHIHEN"/>
<evidence type="ECO:0000313" key="4">
    <source>
        <dbReference type="Proteomes" id="UP000444721"/>
    </source>
</evidence>
<protein>
    <recommendedName>
        <fullName evidence="2">RGS domain-containing protein</fullName>
    </recommendedName>
</protein>
<feature type="compositionally biased region" description="Low complexity" evidence="1">
    <location>
        <begin position="280"/>
        <end position="293"/>
    </location>
</feature>
<dbReference type="AlphaFoldDB" id="A0A6A5BE30"/>
<keyword evidence="4" id="KW-1185">Reference proteome</keyword>
<sequence length="768" mass="84115">MTPSKTTTANASSSSSFGNANNINHSISTNNHNHNIMNNSTTTTTTSTTTTSTTGNSLLTTIKRKFAPSLKNKSSSPNIQKFSSRTTSSHRVDDDDPVHEQERSAVYGGKTKHKSKSAPNLKSNNHNNNNGNNTNNSSSNGAGASSSSSVIVHSPSSPLPENTTTTPTTTHPFLMMNHGSPITNNNNNNNSSSNSPTPTKRKIPLLSLFTNTTSATLPTATTTKEALETFFDETLQVSQTGRDDGSSTGGLTSPRISIAPRRTKSMDRTWSGGASGGHHTTITTTTNNSSTTSITTTSITTALGSTMTPQTSGESATSPYSPRVSFQRLTVGSFMDHENSLMMPQHSEDYLSNDHSHNNINTSHANTVIEDEYSQIMNSEIGREIFFQYIQKSAHLEQIEFLQDTIRLYQDNALLLMTTSNSAGLLPNSARSPVSPRGRRNSNSLYHHDTNFNSTSAVTATTTQTSFSQPTSSFGYLSSSMTDANTSSSSLSSGGTTDDTNFSQTKSSSVSAIVGNSSPIGGLKKLVKSKTRANSTSSDPNDKTFISTSEILMKYKQQQLQNIQQSLLQQQQQNSPQSTFSQNGTFQQSHIYNEKLRFLNTHVYPENAQVSEIPHHLYCDMFVSEDEFIEIFRDLINNINLQLKLECFRDFRKSPKYLEAVVSESSNDVSSVTGILSSQSKYPIDTIATPRRFFNKRRLSENDLSHLKSDSISFNNHALLLSPRRDSTAGSSTSGHHSWLQREQKSSARSLLRNMKNPLELFMVLHNR</sequence>
<feature type="compositionally biased region" description="Low complexity" evidence="1">
    <location>
        <begin position="184"/>
        <end position="195"/>
    </location>
</feature>
<dbReference type="VEuPathDB" id="AmoebaDB:FDP41_005658"/>
<gene>
    <name evidence="3" type="ORF">FDP41_005658</name>
</gene>
<dbReference type="InterPro" id="IPR036305">
    <property type="entry name" value="RGS_sf"/>
</dbReference>